<accession>A0A344L8E7</accession>
<evidence type="ECO:0000313" key="3">
    <source>
        <dbReference type="Proteomes" id="UP000250434"/>
    </source>
</evidence>
<evidence type="ECO:0000313" key="2">
    <source>
        <dbReference type="EMBL" id="AXB44321.1"/>
    </source>
</evidence>
<feature type="signal peptide" evidence="1">
    <location>
        <begin position="1"/>
        <end position="34"/>
    </location>
</feature>
<sequence>MSKMLSRFRRPAAVMAMVMAVFGAGVLAAAPASAATIKVRYPVSGESVVKKTGSPLALGPGTLDTTVTTKPGGGDVSGVLTIPPAKASFEVFGFIPVKATVTVIPTGPVTGEIKQGVITTHADAYIQLSDIWVAGVFYTPVGNECKTQTPVGMDLKSEGDFTIFNGGTVSGTYTIPEFKNCTIFAPLLSSLVSGPDNTIKLVLGKASSLP</sequence>
<keyword evidence="3" id="KW-1185">Reference proteome</keyword>
<dbReference type="Proteomes" id="UP000250434">
    <property type="component" value="Chromosome"/>
</dbReference>
<feature type="chain" id="PRO_5016582964" description="Cyclase" evidence="1">
    <location>
        <begin position="35"/>
        <end position="210"/>
    </location>
</feature>
<protein>
    <recommendedName>
        <fullName evidence="4">Cyclase</fullName>
    </recommendedName>
</protein>
<evidence type="ECO:0000256" key="1">
    <source>
        <dbReference type="SAM" id="SignalP"/>
    </source>
</evidence>
<dbReference type="EMBL" id="CP015163">
    <property type="protein sequence ID" value="AXB44321.1"/>
    <property type="molecule type" value="Genomic_DNA"/>
</dbReference>
<dbReference type="KEGG" id="aab:A4R43_18820"/>
<dbReference type="AlphaFoldDB" id="A0A344L8E7"/>
<reference evidence="2 3" key="1">
    <citation type="submission" date="2016-04" db="EMBL/GenBank/DDBJ databases">
        <title>Complete genome sequence and analysis of deep-sea sediment isolate, Amycolatopsis sp. WP1.</title>
        <authorList>
            <person name="Wang H."/>
            <person name="Chen S."/>
            <person name="Wu Q."/>
        </authorList>
    </citation>
    <scope>NUCLEOTIDE SEQUENCE [LARGE SCALE GENOMIC DNA]</scope>
    <source>
        <strain evidence="2 3">WP1</strain>
    </source>
</reference>
<keyword evidence="1" id="KW-0732">Signal</keyword>
<evidence type="ECO:0008006" key="4">
    <source>
        <dbReference type="Google" id="ProtNLM"/>
    </source>
</evidence>
<dbReference type="RefSeq" id="WP_236809118.1">
    <property type="nucleotide sequence ID" value="NZ_CP015163.1"/>
</dbReference>
<name>A0A344L8E7_9PSEU</name>
<organism evidence="2 3">
    <name type="scientific">Amycolatopsis albispora</name>
    <dbReference type="NCBI Taxonomy" id="1804986"/>
    <lineage>
        <taxon>Bacteria</taxon>
        <taxon>Bacillati</taxon>
        <taxon>Actinomycetota</taxon>
        <taxon>Actinomycetes</taxon>
        <taxon>Pseudonocardiales</taxon>
        <taxon>Pseudonocardiaceae</taxon>
        <taxon>Amycolatopsis</taxon>
    </lineage>
</organism>
<gene>
    <name evidence="2" type="ORF">A4R43_18820</name>
</gene>
<proteinExistence type="predicted"/>